<feature type="region of interest" description="Disordered" evidence="6">
    <location>
        <begin position="229"/>
        <end position="249"/>
    </location>
</feature>
<dbReference type="PROSITE" id="PS50157">
    <property type="entry name" value="ZINC_FINGER_C2H2_2"/>
    <property type="match status" value="2"/>
</dbReference>
<comment type="caution">
    <text evidence="8">The sequence shown here is derived from an EMBL/GenBank/DDBJ whole genome shotgun (WGS) entry which is preliminary data.</text>
</comment>
<keyword evidence="3 5" id="KW-0863">Zinc-finger</keyword>
<feature type="region of interest" description="Disordered" evidence="6">
    <location>
        <begin position="771"/>
        <end position="810"/>
    </location>
</feature>
<dbReference type="PANTHER" id="PTHR24409:SF295">
    <property type="entry name" value="AZ2-RELATED"/>
    <property type="match status" value="1"/>
</dbReference>
<evidence type="ECO:0000256" key="1">
    <source>
        <dbReference type="ARBA" id="ARBA00022723"/>
    </source>
</evidence>
<keyword evidence="9" id="KW-1185">Reference proteome</keyword>
<feature type="compositionally biased region" description="Low complexity" evidence="6">
    <location>
        <begin position="196"/>
        <end position="217"/>
    </location>
</feature>
<dbReference type="FunFam" id="3.30.160.60:FF:000100">
    <property type="entry name" value="Zinc finger 45-like"/>
    <property type="match status" value="1"/>
</dbReference>
<dbReference type="GO" id="GO:0008270">
    <property type="term" value="F:zinc ion binding"/>
    <property type="evidence" value="ECO:0007669"/>
    <property type="project" value="UniProtKB-KW"/>
</dbReference>
<dbReference type="SUPFAM" id="SSF57667">
    <property type="entry name" value="beta-beta-alpha zinc fingers"/>
    <property type="match status" value="2"/>
</dbReference>
<protein>
    <recommendedName>
        <fullName evidence="7">C2H2-type domain-containing protein</fullName>
    </recommendedName>
</protein>
<evidence type="ECO:0000313" key="9">
    <source>
        <dbReference type="Proteomes" id="UP000191500"/>
    </source>
</evidence>
<dbReference type="GO" id="GO:0000981">
    <property type="term" value="F:DNA-binding transcription factor activity, RNA polymerase II-specific"/>
    <property type="evidence" value="ECO:0007669"/>
    <property type="project" value="TreeGrafter"/>
</dbReference>
<keyword evidence="4" id="KW-0862">Zinc</keyword>
<evidence type="ECO:0000259" key="7">
    <source>
        <dbReference type="PROSITE" id="PS50157"/>
    </source>
</evidence>
<keyword evidence="1" id="KW-0479">Metal-binding</keyword>
<feature type="compositionally biased region" description="Low complexity" evidence="6">
    <location>
        <begin position="237"/>
        <end position="248"/>
    </location>
</feature>
<dbReference type="SMART" id="SM00355">
    <property type="entry name" value="ZnF_C2H2"/>
    <property type="match status" value="2"/>
</dbReference>
<feature type="domain" description="C2H2-type" evidence="7">
    <location>
        <begin position="8"/>
        <end position="35"/>
    </location>
</feature>
<feature type="region of interest" description="Disordered" evidence="6">
    <location>
        <begin position="157"/>
        <end position="217"/>
    </location>
</feature>
<dbReference type="GO" id="GO:0000977">
    <property type="term" value="F:RNA polymerase II transcription regulatory region sequence-specific DNA binding"/>
    <property type="evidence" value="ECO:0007669"/>
    <property type="project" value="TreeGrafter"/>
</dbReference>
<dbReference type="PANTHER" id="PTHR24409">
    <property type="entry name" value="ZINC FINGER PROTEIN 142"/>
    <property type="match status" value="1"/>
</dbReference>
<evidence type="ECO:0000256" key="3">
    <source>
        <dbReference type="ARBA" id="ARBA00022771"/>
    </source>
</evidence>
<name>A0A1V6UNM9_9EURO</name>
<feature type="compositionally biased region" description="Polar residues" evidence="6">
    <location>
        <begin position="162"/>
        <end position="178"/>
    </location>
</feature>
<keyword evidence="2" id="KW-0677">Repeat</keyword>
<feature type="compositionally biased region" description="Acidic residues" evidence="6">
    <location>
        <begin position="788"/>
        <end position="797"/>
    </location>
</feature>
<dbReference type="InterPro" id="IPR013087">
    <property type="entry name" value="Znf_C2H2_type"/>
</dbReference>
<dbReference type="STRING" id="36646.A0A1V6UNM9"/>
<sequence>MNPLQESYPCEQCDKVFGRKHHLKRHILTHSRPQLHLTCDQCGTALTQQCYDRGHSGSKEHKCRFCPKSYTRRHRLAAHLRKHHEGKGLKTELSVQTSALSPQNIQDQNSILSNIRTSSFPLDQDRTNQDTPGLALPATNLSIHNQIGVSHDVMEISEDSQNETSTASQARQPANTTLVHAPSRRAPASGTRARARAPAVPAAPSVPTTPTASASTLTAPTAYTALTAPTDSAAPRSGSSSNPIHPSSFKPIHRLKLSLPRMRRADERLLLPESRYTMIVNGTIYTSLKTFLVSVGETEDATFPWWRVIQDFVHLYFEHFDQEYPVVHPYALEFGLDKTSTSWMVLLAVVTVGSQYSAFSNASLFSAAFGEILSHAITQNRPQAPEATTLSYAQSVFLSDVCLMFDGSHKAQLKLHVTSSKTLESLAGKGISYTSIALYLSSNVFSSFYSIVSRYLGSMNSPTSFPVANRYGVAGMLTTSSLYTNLIKASESMAGMDAYRRNLYMLSLYTEERLFLDKMSYSSIWKSSLSSQVTGAPCQEQWAHPPSTPPALRSMMFQSMDEIFAAIPISAKPDYIAARDVIHHVLSLLRLVSLHMLESFSGWQGDDAAVEMSAKNLKHWMENNPPTARKCLWHAVCVYSTLKAKQKFACHDPLFLLIAFFYIWAFDSLVVGPEVERQPAPGNEIRLLDTREIQMWIAEGPNTRLNLVGVGNLTGKASSLRLVIEVCQIFSKRKSWAGLCRGLASALDRVLRKLTIPQGIPQALPQGLPLGIHQGIPQDVPQGVSQDAPEDGPEDAPQEVPSGASDGEIA</sequence>
<proteinExistence type="predicted"/>
<dbReference type="EMBL" id="MDDG01000006">
    <property type="protein sequence ID" value="OQE39763.1"/>
    <property type="molecule type" value="Genomic_DNA"/>
</dbReference>
<accession>A0A1V6UNM9</accession>
<organism evidence="8 9">
    <name type="scientific">Penicillium coprophilum</name>
    <dbReference type="NCBI Taxonomy" id="36646"/>
    <lineage>
        <taxon>Eukaryota</taxon>
        <taxon>Fungi</taxon>
        <taxon>Dikarya</taxon>
        <taxon>Ascomycota</taxon>
        <taxon>Pezizomycotina</taxon>
        <taxon>Eurotiomycetes</taxon>
        <taxon>Eurotiomycetidae</taxon>
        <taxon>Eurotiales</taxon>
        <taxon>Aspergillaceae</taxon>
        <taxon>Penicillium</taxon>
    </lineage>
</organism>
<dbReference type="InterPro" id="IPR036236">
    <property type="entry name" value="Znf_C2H2_sf"/>
</dbReference>
<gene>
    <name evidence="8" type="ORF">PENCOP_c006G08932</name>
</gene>
<dbReference type="PROSITE" id="PS00028">
    <property type="entry name" value="ZINC_FINGER_C2H2_1"/>
    <property type="match status" value="2"/>
</dbReference>
<evidence type="ECO:0000313" key="8">
    <source>
        <dbReference type="EMBL" id="OQE39763.1"/>
    </source>
</evidence>
<evidence type="ECO:0000256" key="2">
    <source>
        <dbReference type="ARBA" id="ARBA00022737"/>
    </source>
</evidence>
<reference evidence="9" key="1">
    <citation type="journal article" date="2017" name="Nat. Microbiol.">
        <title>Global analysis of biosynthetic gene clusters reveals vast potential of secondary metabolite production in Penicillium species.</title>
        <authorList>
            <person name="Nielsen J.C."/>
            <person name="Grijseels S."/>
            <person name="Prigent S."/>
            <person name="Ji B."/>
            <person name="Dainat J."/>
            <person name="Nielsen K.F."/>
            <person name="Frisvad J.C."/>
            <person name="Workman M."/>
            <person name="Nielsen J."/>
        </authorList>
    </citation>
    <scope>NUCLEOTIDE SEQUENCE [LARGE SCALE GENOMIC DNA]</scope>
    <source>
        <strain evidence="9">IBT 31321</strain>
    </source>
</reference>
<dbReference type="Pfam" id="PF13894">
    <property type="entry name" value="zf-C2H2_4"/>
    <property type="match status" value="1"/>
</dbReference>
<dbReference type="AlphaFoldDB" id="A0A1V6UNM9"/>
<feature type="domain" description="C2H2-type" evidence="7">
    <location>
        <begin position="61"/>
        <end position="89"/>
    </location>
</feature>
<evidence type="ECO:0000256" key="6">
    <source>
        <dbReference type="SAM" id="MobiDB-lite"/>
    </source>
</evidence>
<evidence type="ECO:0000256" key="4">
    <source>
        <dbReference type="ARBA" id="ARBA00022833"/>
    </source>
</evidence>
<dbReference type="Proteomes" id="UP000191500">
    <property type="component" value="Unassembled WGS sequence"/>
</dbReference>
<dbReference type="Gene3D" id="3.30.160.60">
    <property type="entry name" value="Classic Zinc Finger"/>
    <property type="match status" value="1"/>
</dbReference>
<dbReference type="GO" id="GO:0005634">
    <property type="term" value="C:nucleus"/>
    <property type="evidence" value="ECO:0007669"/>
    <property type="project" value="TreeGrafter"/>
</dbReference>
<evidence type="ECO:0000256" key="5">
    <source>
        <dbReference type="PROSITE-ProRule" id="PRU00042"/>
    </source>
</evidence>